<organism evidence="1 2">
    <name type="scientific">Pandoravirus japonicus</name>
    <dbReference type="NCBI Taxonomy" id="2823154"/>
    <lineage>
        <taxon>Viruses</taxon>
        <taxon>Pandoravirus</taxon>
    </lineage>
</organism>
<proteinExistence type="predicted"/>
<protein>
    <submittedName>
        <fullName evidence="1">Uncharacterized protein</fullName>
    </submittedName>
</protein>
<accession>A0A811BLR8</accession>
<evidence type="ECO:0000313" key="2">
    <source>
        <dbReference type="Proteomes" id="UP001253637"/>
    </source>
</evidence>
<dbReference type="EMBL" id="LC625835">
    <property type="protein sequence ID" value="BCU02814.1"/>
    <property type="molecule type" value="Genomic_DNA"/>
</dbReference>
<sequence length="84" mass="8886">MIPLWADLVRAANTCADVPLSGFLWPFGCMPPSTGGGKTFSGSLQKKRTGQIAQAKGNRNSGKGGSLLCVACFYASPMRRSFCL</sequence>
<evidence type="ECO:0000313" key="1">
    <source>
        <dbReference type="EMBL" id="BCU02814.1"/>
    </source>
</evidence>
<reference evidence="1" key="1">
    <citation type="submission" date="2021-04" db="EMBL/GenBank/DDBJ databases">
        <title>Draft Genome Sequence of Pandoravirus japonicus, Isolated from the Sabaishi River of Niigata, Japan.</title>
        <authorList>
            <person name="Hosokawa N."/>
            <person name="Takahashi H."/>
            <person name="Aoki K."/>
            <person name="Takemura M."/>
        </authorList>
    </citation>
    <scope>NUCLEOTIDE SEQUENCE</scope>
</reference>
<name>A0A811BLR8_9VIRU</name>
<dbReference type="Proteomes" id="UP001253637">
    <property type="component" value="Segment"/>
</dbReference>